<evidence type="ECO:0000313" key="3">
    <source>
        <dbReference type="Proteomes" id="UP000035065"/>
    </source>
</evidence>
<organism evidence="2 3">
    <name type="scientific">Gordonia neofelifaecis NRRL B-59395</name>
    <dbReference type="NCBI Taxonomy" id="644548"/>
    <lineage>
        <taxon>Bacteria</taxon>
        <taxon>Bacillati</taxon>
        <taxon>Actinomycetota</taxon>
        <taxon>Actinomycetes</taxon>
        <taxon>Mycobacteriales</taxon>
        <taxon>Gordoniaceae</taxon>
        <taxon>Gordonia</taxon>
    </lineage>
</organism>
<dbReference type="RefSeq" id="WP_009678580.1">
    <property type="nucleotide sequence ID" value="NZ_AEUD01000004.1"/>
</dbReference>
<accession>F1YHR9</accession>
<keyword evidence="1" id="KW-0812">Transmembrane</keyword>
<name>F1YHR9_9ACTN</name>
<gene>
    <name evidence="2" type="ORF">SCNU_06695</name>
</gene>
<keyword evidence="1" id="KW-0472">Membrane</keyword>
<feature type="transmembrane region" description="Helical" evidence="1">
    <location>
        <begin position="88"/>
        <end position="108"/>
    </location>
</feature>
<dbReference type="EMBL" id="AEUD01000004">
    <property type="protein sequence ID" value="EGD55907.1"/>
    <property type="molecule type" value="Genomic_DNA"/>
</dbReference>
<proteinExistence type="predicted"/>
<sequence>MSPDHYQREPDETDRPKTFGAGAVVAFLAAVALYFAADCLFAGSTVNSGSADSIICAAVVQSPTGEAFGDELRRLSGEERDICVQQRFWRLGIAGGWVLVAFVLGVIARRWMRRR</sequence>
<feature type="transmembrane region" description="Helical" evidence="1">
    <location>
        <begin position="21"/>
        <end position="43"/>
    </location>
</feature>
<dbReference type="AlphaFoldDB" id="F1YHR9"/>
<keyword evidence="1" id="KW-1133">Transmembrane helix</keyword>
<reference evidence="2 3" key="1">
    <citation type="journal article" date="2011" name="J. Bacteriol.">
        <title>Draft Genome Sequence of Gordonia neofelifaecis NRRL B-59395, a Cholesterol-Degrading Actinomycete.</title>
        <authorList>
            <person name="Ge F."/>
            <person name="Li W."/>
            <person name="Chen G."/>
            <person name="Liu Y."/>
            <person name="Zhang G."/>
            <person name="Yong B."/>
            <person name="Wang Q."/>
            <person name="Wang N."/>
            <person name="Huang Z."/>
            <person name="Li W."/>
            <person name="Wang J."/>
            <person name="Wu C."/>
            <person name="Xie Q."/>
            <person name="Liu G."/>
        </authorList>
    </citation>
    <scope>NUCLEOTIDE SEQUENCE [LARGE SCALE GENOMIC DNA]</scope>
    <source>
        <strain evidence="2 3">NRRL B-59395</strain>
    </source>
</reference>
<protein>
    <recommendedName>
        <fullName evidence="4">Transmembrane protein</fullName>
    </recommendedName>
</protein>
<evidence type="ECO:0008006" key="4">
    <source>
        <dbReference type="Google" id="ProtNLM"/>
    </source>
</evidence>
<evidence type="ECO:0000313" key="2">
    <source>
        <dbReference type="EMBL" id="EGD55907.1"/>
    </source>
</evidence>
<evidence type="ECO:0000256" key="1">
    <source>
        <dbReference type="SAM" id="Phobius"/>
    </source>
</evidence>
<comment type="caution">
    <text evidence="2">The sequence shown here is derived from an EMBL/GenBank/DDBJ whole genome shotgun (WGS) entry which is preliminary data.</text>
</comment>
<dbReference type="Proteomes" id="UP000035065">
    <property type="component" value="Unassembled WGS sequence"/>
</dbReference>
<keyword evidence="3" id="KW-1185">Reference proteome</keyword>